<evidence type="ECO:0000256" key="7">
    <source>
        <dbReference type="ARBA" id="ARBA00023180"/>
    </source>
</evidence>
<gene>
    <name evidence="11" type="primary">KCNMB2</name>
    <name evidence="11" type="ORF">BLAG_LOCUS11812</name>
</gene>
<keyword evidence="8" id="KW-0407">Ion channel</keyword>
<evidence type="ECO:0000256" key="10">
    <source>
        <dbReference type="SAM" id="Phobius"/>
    </source>
</evidence>
<name>A0A8K0EH72_BRALA</name>
<evidence type="ECO:0000313" key="11">
    <source>
        <dbReference type="EMBL" id="CAH1251395.1"/>
    </source>
</evidence>
<feature type="transmembrane region" description="Helical" evidence="10">
    <location>
        <begin position="21"/>
        <end position="41"/>
    </location>
</feature>
<proteinExistence type="predicted"/>
<keyword evidence="2" id="KW-0813">Transport</keyword>
<protein>
    <submittedName>
        <fullName evidence="11">KCNMB2 protein</fullName>
    </submittedName>
</protein>
<dbReference type="GO" id="GO:0015269">
    <property type="term" value="F:calcium-activated potassium channel activity"/>
    <property type="evidence" value="ECO:0007669"/>
    <property type="project" value="InterPro"/>
</dbReference>
<reference evidence="11" key="1">
    <citation type="submission" date="2022-01" db="EMBL/GenBank/DDBJ databases">
        <authorList>
            <person name="Braso-Vives M."/>
        </authorList>
    </citation>
    <scope>NUCLEOTIDE SEQUENCE</scope>
</reference>
<evidence type="ECO:0000256" key="6">
    <source>
        <dbReference type="ARBA" id="ARBA00023136"/>
    </source>
</evidence>
<keyword evidence="3 10" id="KW-0812">Transmembrane</keyword>
<evidence type="ECO:0000256" key="4">
    <source>
        <dbReference type="ARBA" id="ARBA00022989"/>
    </source>
</evidence>
<sequence length="247" mass="27654">MPIHVRVLTPKERLVKLGISMLLSMAVIGAILLVVLGITVAQPAVVRMRTQQATCHVNGSHFVGDKPDRPSRFSCSCSLGRYDVCVSTYECLVISVTFLTENGEQRTADLVDSEEALGNECALAPCSRDHELNDEVVERYQETWGRVGQTYPCWYDPGNPSGAARTHVKSSWSEVFHALFWPALVMVLFSVAFCFAYTRFTRYIESTLPTSVSNNPWSRFQDEPEEPGDENQPQPSSRPKLVFENFA</sequence>
<dbReference type="Pfam" id="PF03185">
    <property type="entry name" value="CaKB"/>
    <property type="match status" value="1"/>
</dbReference>
<accession>A0A8K0EH72</accession>
<evidence type="ECO:0000256" key="5">
    <source>
        <dbReference type="ARBA" id="ARBA00023065"/>
    </source>
</evidence>
<dbReference type="PANTHER" id="PTHR10258:SF8">
    <property type="entry name" value="CALCIUM-ACTIVATED POTASSIUM CHANNEL BK ALPHA SUBUNIT DOMAIN-CONTAINING PROTEIN"/>
    <property type="match status" value="1"/>
</dbReference>
<dbReference type="GO" id="GO:0005513">
    <property type="term" value="P:detection of calcium ion"/>
    <property type="evidence" value="ECO:0007669"/>
    <property type="project" value="TreeGrafter"/>
</dbReference>
<dbReference type="GO" id="GO:0015459">
    <property type="term" value="F:potassium channel regulator activity"/>
    <property type="evidence" value="ECO:0007669"/>
    <property type="project" value="TreeGrafter"/>
</dbReference>
<keyword evidence="7" id="KW-0325">Glycoprotein</keyword>
<dbReference type="OrthoDB" id="5962477at2759"/>
<comment type="subcellular location">
    <subcellularLocation>
        <location evidence="1">Membrane</location>
        <topology evidence="1">Multi-pass membrane protein</topology>
    </subcellularLocation>
</comment>
<dbReference type="InterPro" id="IPR003930">
    <property type="entry name" value="K_chnl_Ca-activ_BK_bsu"/>
</dbReference>
<evidence type="ECO:0000313" key="12">
    <source>
        <dbReference type="Proteomes" id="UP000838412"/>
    </source>
</evidence>
<dbReference type="GO" id="GO:0008076">
    <property type="term" value="C:voltage-gated potassium channel complex"/>
    <property type="evidence" value="ECO:0007669"/>
    <property type="project" value="TreeGrafter"/>
</dbReference>
<evidence type="ECO:0000256" key="1">
    <source>
        <dbReference type="ARBA" id="ARBA00004141"/>
    </source>
</evidence>
<keyword evidence="12" id="KW-1185">Reference proteome</keyword>
<dbReference type="EMBL" id="OV696704">
    <property type="protein sequence ID" value="CAH1251395.1"/>
    <property type="molecule type" value="Genomic_DNA"/>
</dbReference>
<evidence type="ECO:0000256" key="8">
    <source>
        <dbReference type="ARBA" id="ARBA00023303"/>
    </source>
</evidence>
<keyword evidence="5" id="KW-0406">Ion transport</keyword>
<keyword evidence="4 10" id="KW-1133">Transmembrane helix</keyword>
<evidence type="ECO:0000256" key="9">
    <source>
        <dbReference type="SAM" id="MobiDB-lite"/>
    </source>
</evidence>
<evidence type="ECO:0000256" key="2">
    <source>
        <dbReference type="ARBA" id="ARBA00022448"/>
    </source>
</evidence>
<organism evidence="11 12">
    <name type="scientific">Branchiostoma lanceolatum</name>
    <name type="common">Common lancelet</name>
    <name type="synonym">Amphioxus lanceolatum</name>
    <dbReference type="NCBI Taxonomy" id="7740"/>
    <lineage>
        <taxon>Eukaryota</taxon>
        <taxon>Metazoa</taxon>
        <taxon>Chordata</taxon>
        <taxon>Cephalochordata</taxon>
        <taxon>Leptocardii</taxon>
        <taxon>Amphioxiformes</taxon>
        <taxon>Branchiostomatidae</taxon>
        <taxon>Branchiostoma</taxon>
    </lineage>
</organism>
<dbReference type="Proteomes" id="UP000838412">
    <property type="component" value="Chromosome 19"/>
</dbReference>
<feature type="transmembrane region" description="Helical" evidence="10">
    <location>
        <begin position="179"/>
        <end position="198"/>
    </location>
</feature>
<feature type="region of interest" description="Disordered" evidence="9">
    <location>
        <begin position="214"/>
        <end position="247"/>
    </location>
</feature>
<dbReference type="AlphaFoldDB" id="A0A8K0EH72"/>
<evidence type="ECO:0000256" key="3">
    <source>
        <dbReference type="ARBA" id="ARBA00022692"/>
    </source>
</evidence>
<keyword evidence="6 10" id="KW-0472">Membrane</keyword>
<dbReference type="PANTHER" id="PTHR10258">
    <property type="entry name" value="CALCIUM-ACTIVATED POTASSIUM CHANNEL SUBUNIT BETA"/>
    <property type="match status" value="1"/>
</dbReference>